<comment type="caution">
    <text evidence="3">The sequence shown here is derived from an EMBL/GenBank/DDBJ whole genome shotgun (WGS) entry which is preliminary data.</text>
</comment>
<feature type="compositionally biased region" description="Polar residues" evidence="1">
    <location>
        <begin position="57"/>
        <end position="67"/>
    </location>
</feature>
<protein>
    <submittedName>
        <fullName evidence="3">Uncharacterized protein</fullName>
    </submittedName>
</protein>
<keyword evidence="4" id="KW-1185">Reference proteome</keyword>
<keyword evidence="2" id="KW-0732">Signal</keyword>
<feature type="signal peptide" evidence="2">
    <location>
        <begin position="1"/>
        <end position="24"/>
    </location>
</feature>
<dbReference type="Proteomes" id="UP000027451">
    <property type="component" value="Unassembled WGS sequence"/>
</dbReference>
<accession>A0A656QB61</accession>
<feature type="region of interest" description="Disordered" evidence="1">
    <location>
        <begin position="22"/>
        <end position="88"/>
    </location>
</feature>
<dbReference type="AlphaFoldDB" id="A0A656QB61"/>
<organism evidence="3 4">
    <name type="scientific">Caballeronia zhejiangensis</name>
    <dbReference type="NCBI Taxonomy" id="871203"/>
    <lineage>
        <taxon>Bacteria</taxon>
        <taxon>Pseudomonadati</taxon>
        <taxon>Pseudomonadota</taxon>
        <taxon>Betaproteobacteria</taxon>
        <taxon>Burkholderiales</taxon>
        <taxon>Burkholderiaceae</taxon>
        <taxon>Caballeronia</taxon>
    </lineage>
</organism>
<feature type="compositionally biased region" description="Low complexity" evidence="1">
    <location>
        <begin position="36"/>
        <end position="47"/>
    </location>
</feature>
<gene>
    <name evidence="3" type="ORF">BG60_23435</name>
</gene>
<feature type="chain" id="PRO_5024942814" evidence="2">
    <location>
        <begin position="25"/>
        <end position="88"/>
    </location>
</feature>
<evidence type="ECO:0000256" key="2">
    <source>
        <dbReference type="SAM" id="SignalP"/>
    </source>
</evidence>
<name>A0A656QB61_9BURK</name>
<evidence type="ECO:0000313" key="4">
    <source>
        <dbReference type="Proteomes" id="UP000027451"/>
    </source>
</evidence>
<reference evidence="3 4" key="1">
    <citation type="submission" date="2014-03" db="EMBL/GenBank/DDBJ databases">
        <title>Draft Genome Sequences of Four Burkholderia Strains.</title>
        <authorList>
            <person name="Liu X.Y."/>
            <person name="Li C.X."/>
            <person name="Xu J.H."/>
        </authorList>
    </citation>
    <scope>NUCLEOTIDE SEQUENCE [LARGE SCALE GENOMIC DNA]</scope>
    <source>
        <strain evidence="3 4">OP-1</strain>
    </source>
</reference>
<dbReference type="EMBL" id="JFHD01000036">
    <property type="protein sequence ID" value="KDR26262.1"/>
    <property type="molecule type" value="Genomic_DNA"/>
</dbReference>
<evidence type="ECO:0000313" key="3">
    <source>
        <dbReference type="EMBL" id="KDR26262.1"/>
    </source>
</evidence>
<evidence type="ECO:0000256" key="1">
    <source>
        <dbReference type="SAM" id="MobiDB-lite"/>
    </source>
</evidence>
<sequence>MEMKVTFLLAITAASMLAVGPAGAQDMAPTDGTTMQQRAQGGQAAPGDTSYGGMDSASMTGNTSRNMSPAGPNGHCTPGLSCDIYRGQ</sequence>
<proteinExistence type="predicted"/>